<dbReference type="GO" id="GO:0005737">
    <property type="term" value="C:cytoplasm"/>
    <property type="evidence" value="ECO:0007669"/>
    <property type="project" value="TreeGrafter"/>
</dbReference>
<gene>
    <name evidence="2" type="ORF">EZ428_15150</name>
</gene>
<proteinExistence type="inferred from homology"/>
<dbReference type="EMBL" id="SJSK01000003">
    <property type="protein sequence ID" value="TCC90601.1"/>
    <property type="molecule type" value="Genomic_DNA"/>
</dbReference>
<evidence type="ECO:0000313" key="3">
    <source>
        <dbReference type="Proteomes" id="UP000292884"/>
    </source>
</evidence>
<organism evidence="2 3">
    <name type="scientific">Pedobacter frigiditerrae</name>
    <dbReference type="NCBI Taxonomy" id="2530452"/>
    <lineage>
        <taxon>Bacteria</taxon>
        <taxon>Pseudomonadati</taxon>
        <taxon>Bacteroidota</taxon>
        <taxon>Sphingobacteriia</taxon>
        <taxon>Sphingobacteriales</taxon>
        <taxon>Sphingobacteriaceae</taxon>
        <taxon>Pedobacter</taxon>
    </lineage>
</organism>
<evidence type="ECO:0000313" key="2">
    <source>
        <dbReference type="EMBL" id="TCC90601.1"/>
    </source>
</evidence>
<dbReference type="OrthoDB" id="5657199at2"/>
<dbReference type="AlphaFoldDB" id="A0A4R0MU23"/>
<name>A0A4R0MU23_9SPHI</name>
<dbReference type="GO" id="GO:0046381">
    <property type="term" value="P:CMP-N-acetylneuraminate metabolic process"/>
    <property type="evidence" value="ECO:0007669"/>
    <property type="project" value="TreeGrafter"/>
</dbReference>
<dbReference type="Gene3D" id="3.60.15.10">
    <property type="entry name" value="Ribonuclease Z/Hydroxyacylglutathione hydrolase-like"/>
    <property type="match status" value="1"/>
</dbReference>
<dbReference type="PANTHER" id="PTHR46522">
    <property type="entry name" value="CYTIDINE MONOPHOSPHATE-N-ACETYLNEURAMINIC ACID HYDROXYLASE"/>
    <property type="match status" value="1"/>
</dbReference>
<comment type="similarity">
    <text evidence="1">Belongs to the CMP-Neu5Ac hydroxylase family.</text>
</comment>
<sequence length="434" mass="50990">MIRIDYLNHASVLIEIENIKLLTDPWYFGTCFQNGWGLRYDNNKAIEIASNATHLWISHFHSDHFHILTLKKILEINPDIVVIGNYSYNFQLNNVMESLGFKKIIPFAERKEYYLNKNIKIIRYPTTGIDNMLLIQSVYGNILNYNDCNLPSLSRKLLSKRIKSVDIILTNFNHAGKLLVYPKKDDAEIKTKLKKNFKNNFLFFDVKYIFPFASYHYYKAPESFDQNSSMLRSDELLDLDTRILDVKIGDSLVYSKKDDLIAINKAEILENELKVLFRETKYQYEDIEEASKAYCKTLRSNYWIFTKLLPNFYIEIVDLKVIVNLDAQRGILQTDKKHNIVPHIKVQSESIYHWFSTAYGTDNFIVGAHFEIANKNKIPLKWQIIFGILIDNKLSVKSIFKMLFSYKGIQFLINRREEIIGIILERKVNADYHD</sequence>
<comment type="caution">
    <text evidence="2">The sequence shown here is derived from an EMBL/GenBank/DDBJ whole genome shotgun (WGS) entry which is preliminary data.</text>
</comment>
<evidence type="ECO:0000256" key="1">
    <source>
        <dbReference type="ARBA" id="ARBA00010303"/>
    </source>
</evidence>
<dbReference type="InterPro" id="IPR036866">
    <property type="entry name" value="RibonucZ/Hydroxyglut_hydro"/>
</dbReference>
<dbReference type="GO" id="GO:0030338">
    <property type="term" value="F:CMP-N-acetylneuraminate monooxygenase activity"/>
    <property type="evidence" value="ECO:0007669"/>
    <property type="project" value="TreeGrafter"/>
</dbReference>
<dbReference type="InterPro" id="IPR027033">
    <property type="entry name" value="Cnh"/>
</dbReference>
<dbReference type="SUPFAM" id="SSF56281">
    <property type="entry name" value="Metallo-hydrolase/oxidoreductase"/>
    <property type="match status" value="1"/>
</dbReference>
<dbReference type="Proteomes" id="UP000292884">
    <property type="component" value="Unassembled WGS sequence"/>
</dbReference>
<dbReference type="PANTHER" id="PTHR46522:SF1">
    <property type="entry name" value="INACTIVE CYTIDINE MONOPHOSPHATE-N-ACETYLNEURAMINIC ACID HYDROXYLASE"/>
    <property type="match status" value="1"/>
</dbReference>
<evidence type="ECO:0008006" key="4">
    <source>
        <dbReference type="Google" id="ProtNLM"/>
    </source>
</evidence>
<protein>
    <recommendedName>
        <fullName evidence="4">MBL fold metallo-hydrolase</fullName>
    </recommendedName>
</protein>
<accession>A0A4R0MU23</accession>
<dbReference type="Pfam" id="PF13483">
    <property type="entry name" value="Lactamase_B_3"/>
    <property type="match status" value="1"/>
</dbReference>
<reference evidence="2 3" key="1">
    <citation type="submission" date="2019-02" db="EMBL/GenBank/DDBJ databases">
        <title>Pedobacter sp. RP-1-13 sp. nov., isolated from Arctic soil.</title>
        <authorList>
            <person name="Dahal R.H."/>
        </authorList>
    </citation>
    <scope>NUCLEOTIDE SEQUENCE [LARGE SCALE GENOMIC DNA]</scope>
    <source>
        <strain evidence="2 3">RP-1-13</strain>
    </source>
</reference>
<keyword evidence="3" id="KW-1185">Reference proteome</keyword>
<dbReference type="RefSeq" id="WP_131553998.1">
    <property type="nucleotide sequence ID" value="NZ_SJSK01000003.1"/>
</dbReference>